<sequence>MPSKAALARTYDLLALQENLEVVAGPFIGGLVCIERRNQPWRIDTITTITPLSITTAGGYSYDTATGRPLFDTKEFWLHPLTPENLAYLILAEGLRVAATLKPSTLTPEERSELMPVAQSLIRVYNRLREGSQHRLRERS</sequence>
<protein>
    <submittedName>
        <fullName evidence="1">Uncharacterized protein</fullName>
    </submittedName>
</protein>
<reference evidence="2" key="1">
    <citation type="journal article" date="2019" name="Int. J. Syst. Evol. Microbiol.">
        <title>The Global Catalogue of Microorganisms (GCM) 10K type strain sequencing project: providing services to taxonomists for standard genome sequencing and annotation.</title>
        <authorList>
            <consortium name="The Broad Institute Genomics Platform"/>
            <consortium name="The Broad Institute Genome Sequencing Center for Infectious Disease"/>
            <person name="Wu L."/>
            <person name="Ma J."/>
        </authorList>
    </citation>
    <scope>NUCLEOTIDE SEQUENCE [LARGE SCALE GENOMIC DNA]</scope>
    <source>
        <strain evidence="2">JCM 30331</strain>
    </source>
</reference>
<gene>
    <name evidence="1" type="ORF">GCM10008955_24410</name>
</gene>
<dbReference type="RefSeq" id="WP_189008895.1">
    <property type="nucleotide sequence ID" value="NZ_BMPP01000009.1"/>
</dbReference>
<name>A0ABQ2EZQ2_9DEIO</name>
<evidence type="ECO:0000313" key="1">
    <source>
        <dbReference type="EMBL" id="GGK29719.1"/>
    </source>
</evidence>
<organism evidence="1 2">
    <name type="scientific">Deinococcus malanensis</name>
    <dbReference type="NCBI Taxonomy" id="1706855"/>
    <lineage>
        <taxon>Bacteria</taxon>
        <taxon>Thermotogati</taxon>
        <taxon>Deinococcota</taxon>
        <taxon>Deinococci</taxon>
        <taxon>Deinococcales</taxon>
        <taxon>Deinococcaceae</taxon>
        <taxon>Deinococcus</taxon>
    </lineage>
</organism>
<comment type="caution">
    <text evidence="1">The sequence shown here is derived from an EMBL/GenBank/DDBJ whole genome shotgun (WGS) entry which is preliminary data.</text>
</comment>
<accession>A0ABQ2EZQ2</accession>
<dbReference type="EMBL" id="BMPP01000009">
    <property type="protein sequence ID" value="GGK29719.1"/>
    <property type="molecule type" value="Genomic_DNA"/>
</dbReference>
<keyword evidence="2" id="KW-1185">Reference proteome</keyword>
<proteinExistence type="predicted"/>
<dbReference type="Proteomes" id="UP000647587">
    <property type="component" value="Unassembled WGS sequence"/>
</dbReference>
<evidence type="ECO:0000313" key="2">
    <source>
        <dbReference type="Proteomes" id="UP000647587"/>
    </source>
</evidence>